<dbReference type="InterPro" id="IPR021858">
    <property type="entry name" value="Fun_TF"/>
</dbReference>
<dbReference type="PANTHER" id="PTHR37540">
    <property type="entry name" value="TRANSCRIPTION FACTOR (ACR-2), PUTATIVE-RELATED-RELATED"/>
    <property type="match status" value="1"/>
</dbReference>
<dbReference type="Proteomes" id="UP001358417">
    <property type="component" value="Unassembled WGS sequence"/>
</dbReference>
<dbReference type="EMBL" id="JAVRRD010000002">
    <property type="protein sequence ID" value="KAK5063154.1"/>
    <property type="molecule type" value="Genomic_DNA"/>
</dbReference>
<evidence type="ECO:0000313" key="2">
    <source>
        <dbReference type="Proteomes" id="UP001358417"/>
    </source>
</evidence>
<dbReference type="AlphaFoldDB" id="A0AAV9NSP2"/>
<evidence type="ECO:0000313" key="1">
    <source>
        <dbReference type="EMBL" id="KAK5063154.1"/>
    </source>
</evidence>
<dbReference type="Pfam" id="PF11951">
    <property type="entry name" value="Fungal_trans_2"/>
    <property type="match status" value="1"/>
</dbReference>
<protein>
    <recommendedName>
        <fullName evidence="3">Transcription factor domain-containing protein</fullName>
    </recommendedName>
</protein>
<name>A0AAV9NSP2_9EURO</name>
<accession>A0AAV9NSP2</accession>
<comment type="caution">
    <text evidence="1">The sequence shown here is derived from an EMBL/GenBank/DDBJ whole genome shotgun (WGS) entry which is preliminary data.</text>
</comment>
<dbReference type="GeneID" id="89973408"/>
<evidence type="ECO:0008006" key="3">
    <source>
        <dbReference type="Google" id="ProtNLM"/>
    </source>
</evidence>
<dbReference type="PANTHER" id="PTHR37540:SF5">
    <property type="entry name" value="TRANSCRIPTION FACTOR DOMAIN-CONTAINING PROTEIN"/>
    <property type="match status" value="1"/>
</dbReference>
<keyword evidence="2" id="KW-1185">Reference proteome</keyword>
<organism evidence="1 2">
    <name type="scientific">Exophiala bonariae</name>
    <dbReference type="NCBI Taxonomy" id="1690606"/>
    <lineage>
        <taxon>Eukaryota</taxon>
        <taxon>Fungi</taxon>
        <taxon>Dikarya</taxon>
        <taxon>Ascomycota</taxon>
        <taxon>Pezizomycotina</taxon>
        <taxon>Eurotiomycetes</taxon>
        <taxon>Chaetothyriomycetidae</taxon>
        <taxon>Chaetothyriales</taxon>
        <taxon>Herpotrichiellaceae</taxon>
        <taxon>Exophiala</taxon>
    </lineage>
</organism>
<proteinExistence type="predicted"/>
<reference evidence="1 2" key="1">
    <citation type="submission" date="2023-08" db="EMBL/GenBank/DDBJ databases">
        <title>Black Yeasts Isolated from many extreme environments.</title>
        <authorList>
            <person name="Coleine C."/>
            <person name="Stajich J.E."/>
            <person name="Selbmann L."/>
        </authorList>
    </citation>
    <scope>NUCLEOTIDE SEQUENCE [LARGE SCALE GENOMIC DNA]</scope>
    <source>
        <strain evidence="1 2">CCFEE 5792</strain>
    </source>
</reference>
<gene>
    <name evidence="1" type="ORF">LTR84_005230</name>
</gene>
<sequence>MPPKLVFVDGDSIKTIKDRDKRRKIRSDIIKRSWASQKSRHTRLVAGSVAGIGSDAQQTLLEKTAMQEIPCLEPPDDAIGVVAHRSSPIISPISHLSSSRSDPFRCFGLEPHDQFNQGILDYCVNELWPGFRPHANYAAEFSQCWFALAAQNAVVMAAIMFSASAHRHLRINMGWSVVTSKHIKRHLQLKGSAIKTLREEFTREIMPDKIDEMIYAILCLSSTENAATSTPRLPDPTNFEPLPLESQWLLLYGRIEFDPTHFNAVLALVRLAGGITKLRTYSLGWLVFFASLMGAAEDVKAPNFPPVDMYGDLYSYQSPMRLLLIFDPPWHHRSLQGGFHAFQYMNIRPEIIQTLLDVSEFSQALERGFAGSLDHKVTTPLLDSRSHLVYRILSLPTSTENIMVQTSMIQNNEEATFALTLYHCARSATQLYSLHVIFPGPRTADVRRILLPKIMEQISDIMNGDGGHSESAMQLIAWACMVAAIASSADTRKDGENTEQWFLYHLSLAAAKLGISDYTGMKEVLQLFGWIDVVCDKHGMVMWNNR</sequence>
<dbReference type="RefSeq" id="XP_064711426.1">
    <property type="nucleotide sequence ID" value="XM_064848802.1"/>
</dbReference>